<protein>
    <recommendedName>
        <fullName evidence="10">Major facilitator superfamily (MFS) profile domain-containing protein</fullName>
    </recommendedName>
</protein>
<comment type="subcellular location">
    <subcellularLocation>
        <location evidence="1">Membrane</location>
    </subcellularLocation>
</comment>
<evidence type="ECO:0000313" key="9">
    <source>
        <dbReference type="Proteomes" id="UP000541444"/>
    </source>
</evidence>
<dbReference type="Gene3D" id="1.20.1250.20">
    <property type="entry name" value="MFS general substrate transporter like domains"/>
    <property type="match status" value="1"/>
</dbReference>
<sequence>MVAVNMLFTFIIAQVFPWLLCNTKFGLFNVFAGFTLVMATFIWYCLPETKCVPIEEMWSVWKENKVWGKYIPDDVIEMEKTEKITGINDFIILRF</sequence>
<evidence type="ECO:0000256" key="1">
    <source>
        <dbReference type="ARBA" id="ARBA00004370"/>
    </source>
</evidence>
<evidence type="ECO:0000256" key="7">
    <source>
        <dbReference type="SAM" id="Phobius"/>
    </source>
</evidence>
<evidence type="ECO:0000256" key="2">
    <source>
        <dbReference type="ARBA" id="ARBA00010992"/>
    </source>
</evidence>
<name>A0A7J7NBC3_9MAGN</name>
<keyword evidence="6 7" id="KW-0472">Membrane</keyword>
<evidence type="ECO:0000256" key="6">
    <source>
        <dbReference type="ARBA" id="ARBA00023136"/>
    </source>
</evidence>
<accession>A0A7J7NBC3</accession>
<dbReference type="InterPro" id="IPR045262">
    <property type="entry name" value="STP/PLT_plant"/>
</dbReference>
<gene>
    <name evidence="8" type="ORF">GIB67_025385</name>
</gene>
<comment type="similarity">
    <text evidence="2">Belongs to the major facilitator superfamily. Sugar transporter (TC 2.A.1.1) family.</text>
</comment>
<proteinExistence type="inferred from homology"/>
<dbReference type="OrthoDB" id="784158at2759"/>
<evidence type="ECO:0008006" key="10">
    <source>
        <dbReference type="Google" id="ProtNLM"/>
    </source>
</evidence>
<dbReference type="InterPro" id="IPR036259">
    <property type="entry name" value="MFS_trans_sf"/>
</dbReference>
<keyword evidence="9" id="KW-1185">Reference proteome</keyword>
<dbReference type="Proteomes" id="UP000541444">
    <property type="component" value="Unassembled WGS sequence"/>
</dbReference>
<evidence type="ECO:0000256" key="5">
    <source>
        <dbReference type="ARBA" id="ARBA00022989"/>
    </source>
</evidence>
<comment type="caution">
    <text evidence="8">The sequence shown here is derived from an EMBL/GenBank/DDBJ whole genome shotgun (WGS) entry which is preliminary data.</text>
</comment>
<dbReference type="Pfam" id="PF00083">
    <property type="entry name" value="Sugar_tr"/>
    <property type="match status" value="1"/>
</dbReference>
<evidence type="ECO:0000256" key="4">
    <source>
        <dbReference type="ARBA" id="ARBA00022692"/>
    </source>
</evidence>
<feature type="transmembrane region" description="Helical" evidence="7">
    <location>
        <begin position="27"/>
        <end position="46"/>
    </location>
</feature>
<reference evidence="8 9" key="1">
    <citation type="journal article" date="2020" name="IScience">
        <title>Genome Sequencing of the Endangered Kingdonia uniflora (Circaeasteraceae, Ranunculales) Reveals Potential Mechanisms of Evolutionary Specialization.</title>
        <authorList>
            <person name="Sun Y."/>
            <person name="Deng T."/>
            <person name="Zhang A."/>
            <person name="Moore M.J."/>
            <person name="Landis J.B."/>
            <person name="Lin N."/>
            <person name="Zhang H."/>
            <person name="Zhang X."/>
            <person name="Huang J."/>
            <person name="Zhang X."/>
            <person name="Sun H."/>
            <person name="Wang H."/>
        </authorList>
    </citation>
    <scope>NUCLEOTIDE SEQUENCE [LARGE SCALE GENOMIC DNA]</scope>
    <source>
        <strain evidence="8">TB1705</strain>
        <tissue evidence="8">Leaf</tissue>
    </source>
</reference>
<evidence type="ECO:0000313" key="8">
    <source>
        <dbReference type="EMBL" id="KAF6164559.1"/>
    </source>
</evidence>
<dbReference type="PANTHER" id="PTHR23500:SF460">
    <property type="entry name" value="SUGAR TRANSPORT PROTEIN 11"/>
    <property type="match status" value="1"/>
</dbReference>
<keyword evidence="4 7" id="KW-0812">Transmembrane</keyword>
<dbReference type="InterPro" id="IPR005828">
    <property type="entry name" value="MFS_sugar_transport-like"/>
</dbReference>
<keyword evidence="3" id="KW-0813">Transport</keyword>
<keyword evidence="5 7" id="KW-1133">Transmembrane helix</keyword>
<evidence type="ECO:0000256" key="3">
    <source>
        <dbReference type="ARBA" id="ARBA00022448"/>
    </source>
</evidence>
<organism evidence="8 9">
    <name type="scientific">Kingdonia uniflora</name>
    <dbReference type="NCBI Taxonomy" id="39325"/>
    <lineage>
        <taxon>Eukaryota</taxon>
        <taxon>Viridiplantae</taxon>
        <taxon>Streptophyta</taxon>
        <taxon>Embryophyta</taxon>
        <taxon>Tracheophyta</taxon>
        <taxon>Spermatophyta</taxon>
        <taxon>Magnoliopsida</taxon>
        <taxon>Ranunculales</taxon>
        <taxon>Circaeasteraceae</taxon>
        <taxon>Kingdonia</taxon>
    </lineage>
</organism>
<dbReference type="EMBL" id="JACGCM010000926">
    <property type="protein sequence ID" value="KAF6164559.1"/>
    <property type="molecule type" value="Genomic_DNA"/>
</dbReference>
<dbReference type="GO" id="GO:0015144">
    <property type="term" value="F:carbohydrate transmembrane transporter activity"/>
    <property type="evidence" value="ECO:0007669"/>
    <property type="project" value="InterPro"/>
</dbReference>
<dbReference type="GO" id="GO:0016020">
    <property type="term" value="C:membrane"/>
    <property type="evidence" value="ECO:0007669"/>
    <property type="project" value="UniProtKB-SubCell"/>
</dbReference>
<dbReference type="AlphaFoldDB" id="A0A7J7NBC3"/>
<dbReference type="PANTHER" id="PTHR23500">
    <property type="entry name" value="SOLUTE CARRIER FAMILY 2, FACILITATED GLUCOSE TRANSPORTER"/>
    <property type="match status" value="1"/>
</dbReference>